<dbReference type="GO" id="GO:0016020">
    <property type="term" value="C:membrane"/>
    <property type="evidence" value="ECO:0007669"/>
    <property type="project" value="TreeGrafter"/>
</dbReference>
<dbReference type="GO" id="GO:0008017">
    <property type="term" value="F:microtubule binding"/>
    <property type="evidence" value="ECO:0007669"/>
    <property type="project" value="TreeGrafter"/>
</dbReference>
<feature type="domain" description="Dynamin-type G" evidence="1">
    <location>
        <begin position="27"/>
        <end position="283"/>
    </location>
</feature>
<dbReference type="InterPro" id="IPR001401">
    <property type="entry name" value="Dynamin_GTPase"/>
</dbReference>
<dbReference type="SUPFAM" id="SSF52540">
    <property type="entry name" value="P-loop containing nucleoside triphosphate hydrolases"/>
    <property type="match status" value="1"/>
</dbReference>
<dbReference type="SMART" id="SM00053">
    <property type="entry name" value="DYNc"/>
    <property type="match status" value="1"/>
</dbReference>
<gene>
    <name evidence="2" type="ORF">WJX74_010521</name>
</gene>
<dbReference type="InterPro" id="IPR030381">
    <property type="entry name" value="G_DYNAMIN_dom"/>
</dbReference>
<dbReference type="PROSITE" id="PS51718">
    <property type="entry name" value="G_DYNAMIN_2"/>
    <property type="match status" value="1"/>
</dbReference>
<dbReference type="InterPro" id="IPR045063">
    <property type="entry name" value="Dynamin_N"/>
</dbReference>
<evidence type="ECO:0000313" key="2">
    <source>
        <dbReference type="EMBL" id="KAK9821893.1"/>
    </source>
</evidence>
<dbReference type="Gene3D" id="1.20.120.1240">
    <property type="entry name" value="Dynamin, middle domain"/>
    <property type="match status" value="1"/>
</dbReference>
<sequence>MEEEFARTIRPKLDVIDKVRPYLADQNIDLPAIVVIGDQSSGKSSLLESISGVALPRGGEIVTRCPLQLALRPGREGAVIQYKKADGEKRTASLKLEDVADAVSQATDYLSGAKQGISHDVISLQVTRPDAPILTLVDLPGITRMAVGDQPENIEEQVKNLINKYVEGEAKIILCVLPATQDFSTQEALTMAKSHDPAGARTIGVVTKIDMCQKAGIRRTLEATAPGCVRLKLGFVAIREQMQFMQKKIIAAGKIATNDHDAETMLITCTNQLQRRFQQLSVAVYEAADRAWDSFGGKGWAHSDDCKGILEDIIKESTGVALPDDGNSTAVYDTFRANVAAQLLEPSLTYLEGAHELVLTAVQELAKDAFVEFPNLSIAVQDQDMDSSPQESYAWEEQQELEGVKDQLRAEQSQHEKALREQQFRLAAFTTVVLRLLCDEVPKTIRLQLLRRVGDGMFDAVLTGVRQMDTSVLTLMQDPVRVRQYEVDKDALHKLEKAFAELKRI</sequence>
<dbReference type="Pfam" id="PF00350">
    <property type="entry name" value="Dynamin_N"/>
    <property type="match status" value="1"/>
</dbReference>
<dbReference type="PANTHER" id="PTHR11566:SF173">
    <property type="entry name" value="DYNAMIN-RELATED PROTEIN 4C"/>
    <property type="match status" value="1"/>
</dbReference>
<dbReference type="GO" id="GO:0005874">
    <property type="term" value="C:microtubule"/>
    <property type="evidence" value="ECO:0007669"/>
    <property type="project" value="TreeGrafter"/>
</dbReference>
<dbReference type="GO" id="GO:0003924">
    <property type="term" value="F:GTPase activity"/>
    <property type="evidence" value="ECO:0007669"/>
    <property type="project" value="InterPro"/>
</dbReference>
<evidence type="ECO:0000313" key="3">
    <source>
        <dbReference type="Proteomes" id="UP001438707"/>
    </source>
</evidence>
<dbReference type="AlphaFoldDB" id="A0AAW1QKV9"/>
<dbReference type="Proteomes" id="UP001438707">
    <property type="component" value="Unassembled WGS sequence"/>
</dbReference>
<reference evidence="2 3" key="1">
    <citation type="journal article" date="2024" name="Nat. Commun.">
        <title>Phylogenomics reveals the evolutionary origins of lichenization in chlorophyte algae.</title>
        <authorList>
            <person name="Puginier C."/>
            <person name="Libourel C."/>
            <person name="Otte J."/>
            <person name="Skaloud P."/>
            <person name="Haon M."/>
            <person name="Grisel S."/>
            <person name="Petersen M."/>
            <person name="Berrin J.G."/>
            <person name="Delaux P.M."/>
            <person name="Dal Grande F."/>
            <person name="Keller J."/>
        </authorList>
    </citation>
    <scope>NUCLEOTIDE SEQUENCE [LARGE SCALE GENOMIC DNA]</scope>
    <source>
        <strain evidence="2 3">SAG 2145</strain>
    </source>
</reference>
<organism evidence="2 3">
    <name type="scientific">Apatococcus lobatus</name>
    <dbReference type="NCBI Taxonomy" id="904363"/>
    <lineage>
        <taxon>Eukaryota</taxon>
        <taxon>Viridiplantae</taxon>
        <taxon>Chlorophyta</taxon>
        <taxon>core chlorophytes</taxon>
        <taxon>Trebouxiophyceae</taxon>
        <taxon>Chlorellales</taxon>
        <taxon>Chlorellaceae</taxon>
        <taxon>Apatococcus</taxon>
    </lineage>
</organism>
<dbReference type="Gene3D" id="3.40.50.300">
    <property type="entry name" value="P-loop containing nucleotide triphosphate hydrolases"/>
    <property type="match status" value="1"/>
</dbReference>
<evidence type="ECO:0000259" key="1">
    <source>
        <dbReference type="PROSITE" id="PS51718"/>
    </source>
</evidence>
<dbReference type="GO" id="GO:0005525">
    <property type="term" value="F:GTP binding"/>
    <property type="evidence" value="ECO:0007669"/>
    <property type="project" value="InterPro"/>
</dbReference>
<dbReference type="GO" id="GO:0005737">
    <property type="term" value="C:cytoplasm"/>
    <property type="evidence" value="ECO:0007669"/>
    <property type="project" value="TreeGrafter"/>
</dbReference>
<accession>A0AAW1QKV9</accession>
<dbReference type="PRINTS" id="PR00195">
    <property type="entry name" value="DYNAMIN"/>
</dbReference>
<dbReference type="InterPro" id="IPR027417">
    <property type="entry name" value="P-loop_NTPase"/>
</dbReference>
<proteinExistence type="predicted"/>
<dbReference type="InterPro" id="IPR022812">
    <property type="entry name" value="Dynamin"/>
</dbReference>
<dbReference type="CDD" id="cd08771">
    <property type="entry name" value="DLP_1"/>
    <property type="match status" value="1"/>
</dbReference>
<dbReference type="EMBL" id="JALJOS010000035">
    <property type="protein sequence ID" value="KAK9821893.1"/>
    <property type="molecule type" value="Genomic_DNA"/>
</dbReference>
<dbReference type="PANTHER" id="PTHR11566">
    <property type="entry name" value="DYNAMIN"/>
    <property type="match status" value="1"/>
</dbReference>
<name>A0AAW1QKV9_9CHLO</name>
<keyword evidence="3" id="KW-1185">Reference proteome</keyword>
<protein>
    <recommendedName>
        <fullName evidence="1">Dynamin-type G domain-containing protein</fullName>
    </recommendedName>
</protein>
<comment type="caution">
    <text evidence="2">The sequence shown here is derived from an EMBL/GenBank/DDBJ whole genome shotgun (WGS) entry which is preliminary data.</text>
</comment>